<dbReference type="RefSeq" id="WP_317561885.1">
    <property type="nucleotide sequence ID" value="NZ_JAWLIP010000007.1"/>
</dbReference>
<name>A0ABU4AN91_9HYPH</name>
<comment type="caution">
    <text evidence="3">The sequence shown here is derived from an EMBL/GenBank/DDBJ whole genome shotgun (WGS) entry which is preliminary data.</text>
</comment>
<sequence>MALHVLQRCVAPAAVILLAGCSVSALDPGAPDVDRSVVTGSIAPVPMPENFMSQSVKPAPLPTGTDAMLHAMVGGMGASLDGAPPLSWDDPENDVRGVVTAIFDDETGTCRRFVTSRESFDGVGLYRGTVCPTPEFGWQIQAFEAV</sequence>
<dbReference type="EMBL" id="JAWLIP010000007">
    <property type="protein sequence ID" value="MDV6227711.1"/>
    <property type="molecule type" value="Genomic_DNA"/>
</dbReference>
<gene>
    <name evidence="3" type="ORF">R2G56_15535</name>
</gene>
<organism evidence="3 4">
    <name type="scientific">Nitratireductor aquimarinus</name>
    <dbReference type="NCBI Taxonomy" id="889300"/>
    <lineage>
        <taxon>Bacteria</taxon>
        <taxon>Pseudomonadati</taxon>
        <taxon>Pseudomonadota</taxon>
        <taxon>Alphaproteobacteria</taxon>
        <taxon>Hyphomicrobiales</taxon>
        <taxon>Phyllobacteriaceae</taxon>
        <taxon>Nitratireductor</taxon>
    </lineage>
</organism>
<evidence type="ECO:0000313" key="3">
    <source>
        <dbReference type="EMBL" id="MDV6227711.1"/>
    </source>
</evidence>
<dbReference type="InterPro" id="IPR032635">
    <property type="entry name" value="Anti_2"/>
</dbReference>
<proteinExistence type="predicted"/>
<evidence type="ECO:0000259" key="2">
    <source>
        <dbReference type="Pfam" id="PF16998"/>
    </source>
</evidence>
<keyword evidence="4" id="KW-1185">Reference proteome</keyword>
<evidence type="ECO:0000313" key="4">
    <source>
        <dbReference type="Proteomes" id="UP001185659"/>
    </source>
</evidence>
<feature type="signal peptide" evidence="1">
    <location>
        <begin position="1"/>
        <end position="25"/>
    </location>
</feature>
<dbReference type="Pfam" id="PF16998">
    <property type="entry name" value="17kDa_Anti_2"/>
    <property type="match status" value="1"/>
</dbReference>
<feature type="chain" id="PRO_5047258912" evidence="1">
    <location>
        <begin position="26"/>
        <end position="146"/>
    </location>
</feature>
<accession>A0ABU4AN91</accession>
<reference evidence="3 4" key="1">
    <citation type="submission" date="2023-10" db="EMBL/GenBank/DDBJ databases">
        <authorList>
            <person name="Venkata Ramana C."/>
            <person name="Sasikala C."/>
            <person name="Dhurka M."/>
        </authorList>
    </citation>
    <scope>NUCLEOTIDE SEQUENCE [LARGE SCALE GENOMIC DNA]</scope>
    <source>
        <strain evidence="3 4">KCTC 32151</strain>
    </source>
</reference>
<dbReference type="Proteomes" id="UP001185659">
    <property type="component" value="Unassembled WGS sequence"/>
</dbReference>
<protein>
    <submittedName>
        <fullName evidence="3">RT0821/Lpp0805 family surface protein</fullName>
    </submittedName>
</protein>
<evidence type="ECO:0000256" key="1">
    <source>
        <dbReference type="SAM" id="SignalP"/>
    </source>
</evidence>
<keyword evidence="1" id="KW-0732">Signal</keyword>
<feature type="domain" description="Surface antigen" evidence="2">
    <location>
        <begin position="29"/>
        <end position="144"/>
    </location>
</feature>